<proteinExistence type="predicted"/>
<evidence type="ECO:0000313" key="1">
    <source>
        <dbReference type="EMBL" id="KOF67230.1"/>
    </source>
</evidence>
<dbReference type="AlphaFoldDB" id="A0A0L8FS44"/>
<reference evidence="1" key="1">
    <citation type="submission" date="2015-07" db="EMBL/GenBank/DDBJ databases">
        <title>MeaNS - Measles Nucleotide Surveillance Program.</title>
        <authorList>
            <person name="Tran T."/>
            <person name="Druce J."/>
        </authorList>
    </citation>
    <scope>NUCLEOTIDE SEQUENCE</scope>
    <source>
        <strain evidence="1">UCB-OBI-ISO-001</strain>
        <tissue evidence="1">Gonad</tissue>
    </source>
</reference>
<organism evidence="1">
    <name type="scientific">Octopus bimaculoides</name>
    <name type="common">California two-spotted octopus</name>
    <dbReference type="NCBI Taxonomy" id="37653"/>
    <lineage>
        <taxon>Eukaryota</taxon>
        <taxon>Metazoa</taxon>
        <taxon>Spiralia</taxon>
        <taxon>Lophotrochozoa</taxon>
        <taxon>Mollusca</taxon>
        <taxon>Cephalopoda</taxon>
        <taxon>Coleoidea</taxon>
        <taxon>Octopodiformes</taxon>
        <taxon>Octopoda</taxon>
        <taxon>Incirrata</taxon>
        <taxon>Octopodidae</taxon>
        <taxon>Octopus</taxon>
    </lineage>
</organism>
<name>A0A0L8FS44_OCTBM</name>
<accession>A0A0L8FS44</accession>
<gene>
    <name evidence="1" type="ORF">OCBIM_22010163mg</name>
</gene>
<dbReference type="EMBL" id="KQ427290">
    <property type="protein sequence ID" value="KOF67230.1"/>
    <property type="molecule type" value="Genomic_DNA"/>
</dbReference>
<protein>
    <submittedName>
        <fullName evidence="1">Uncharacterized protein</fullName>
    </submittedName>
</protein>
<sequence length="87" mass="10153">MFNRNPKSNRNNSCSLFLLTLYINIEETVEIKLAVTHCCSDKAADSLKCILRCYYLQSTLVINIFITCHRSWSRCHIFSCLFDKRLA</sequence>